<gene>
    <name evidence="3" type="ORF">FSB_LOCUS9160</name>
</gene>
<evidence type="ECO:0000256" key="1">
    <source>
        <dbReference type="SAM" id="MobiDB-lite"/>
    </source>
</evidence>
<feature type="region of interest" description="Disordered" evidence="1">
    <location>
        <begin position="29"/>
        <end position="85"/>
    </location>
</feature>
<dbReference type="AlphaFoldDB" id="A0A2N9F2F4"/>
<feature type="domain" description="No apical meristem-associated C-terminal" evidence="2">
    <location>
        <begin position="8"/>
        <end position="155"/>
    </location>
</feature>
<dbReference type="PANTHER" id="PTHR45023:SF4">
    <property type="entry name" value="GLYCINE-RICH PROTEIN-RELATED"/>
    <property type="match status" value="1"/>
</dbReference>
<feature type="compositionally biased region" description="Basic and acidic residues" evidence="1">
    <location>
        <begin position="155"/>
        <end position="173"/>
    </location>
</feature>
<evidence type="ECO:0000259" key="2">
    <source>
        <dbReference type="Pfam" id="PF14303"/>
    </source>
</evidence>
<sequence length="180" mass="21659">MYKAEYGKKFMFEHCWNVLKYAPKWLNSHQNETPRRKRTETTSSSVNLEDKGVANDSNINLERPPGRKAEKARLNKQKSDEGSSSNVEVMLNAMADDKKKIAESRLEFLERGRVQYMELENKRLCIKEEKINLAKMKEERERIKEEETIRLAIMKEERERKKEERERMKEERERKRRGKH</sequence>
<accession>A0A2N9F2F4</accession>
<feature type="region of interest" description="Disordered" evidence="1">
    <location>
        <begin position="155"/>
        <end position="180"/>
    </location>
</feature>
<name>A0A2N9F2F4_FAGSY</name>
<dbReference type="PANTHER" id="PTHR45023">
    <property type="match status" value="1"/>
</dbReference>
<reference evidence="3" key="1">
    <citation type="submission" date="2018-02" db="EMBL/GenBank/DDBJ databases">
        <authorList>
            <person name="Cohen D.B."/>
            <person name="Kent A.D."/>
        </authorList>
    </citation>
    <scope>NUCLEOTIDE SEQUENCE</scope>
</reference>
<feature type="compositionally biased region" description="Basic and acidic residues" evidence="1">
    <location>
        <begin position="64"/>
        <end position="81"/>
    </location>
</feature>
<evidence type="ECO:0000313" key="3">
    <source>
        <dbReference type="EMBL" id="SPC81278.1"/>
    </source>
</evidence>
<dbReference type="InterPro" id="IPR029466">
    <property type="entry name" value="NAM-associated_C"/>
</dbReference>
<dbReference type="EMBL" id="OIVN01000504">
    <property type="protein sequence ID" value="SPC81278.1"/>
    <property type="molecule type" value="Genomic_DNA"/>
</dbReference>
<protein>
    <recommendedName>
        <fullName evidence="2">No apical meristem-associated C-terminal domain-containing protein</fullName>
    </recommendedName>
</protein>
<organism evidence="3">
    <name type="scientific">Fagus sylvatica</name>
    <name type="common">Beechnut</name>
    <dbReference type="NCBI Taxonomy" id="28930"/>
    <lineage>
        <taxon>Eukaryota</taxon>
        <taxon>Viridiplantae</taxon>
        <taxon>Streptophyta</taxon>
        <taxon>Embryophyta</taxon>
        <taxon>Tracheophyta</taxon>
        <taxon>Spermatophyta</taxon>
        <taxon>Magnoliopsida</taxon>
        <taxon>eudicotyledons</taxon>
        <taxon>Gunneridae</taxon>
        <taxon>Pentapetalae</taxon>
        <taxon>rosids</taxon>
        <taxon>fabids</taxon>
        <taxon>Fagales</taxon>
        <taxon>Fagaceae</taxon>
        <taxon>Fagus</taxon>
    </lineage>
</organism>
<proteinExistence type="predicted"/>
<dbReference type="Pfam" id="PF14303">
    <property type="entry name" value="NAM-associated"/>
    <property type="match status" value="1"/>
</dbReference>